<keyword evidence="5" id="KW-1185">Reference proteome</keyword>
<feature type="binding site" evidence="3">
    <location>
        <position position="57"/>
    </location>
    <ligand>
        <name>substrate</name>
    </ligand>
</feature>
<reference evidence="4 5" key="1">
    <citation type="submission" date="2016-10" db="EMBL/GenBank/DDBJ databases">
        <authorList>
            <person name="de Groot N.N."/>
        </authorList>
    </citation>
    <scope>NUCLEOTIDE SEQUENCE [LARGE SCALE GENOMIC DNA]</scope>
    <source>
        <strain evidence="4">MBHS1</strain>
    </source>
</reference>
<dbReference type="CDD" id="cd07067">
    <property type="entry name" value="HP_PGM_like"/>
    <property type="match status" value="1"/>
</dbReference>
<dbReference type="RefSeq" id="WP_103920313.1">
    <property type="nucleotide sequence ID" value="NZ_FMSV02000498.1"/>
</dbReference>
<dbReference type="PANTHER" id="PTHR46517:SF1">
    <property type="entry name" value="FRUCTOSE-2,6-BISPHOSPHATASE TIGAR"/>
    <property type="match status" value="1"/>
</dbReference>
<proteinExistence type="predicted"/>
<dbReference type="InterPro" id="IPR029033">
    <property type="entry name" value="His_PPase_superfam"/>
</dbReference>
<dbReference type="GO" id="GO:0045820">
    <property type="term" value="P:negative regulation of glycolytic process"/>
    <property type="evidence" value="ECO:0007669"/>
    <property type="project" value="TreeGrafter"/>
</dbReference>
<dbReference type="GO" id="GO:0005829">
    <property type="term" value="C:cytosol"/>
    <property type="evidence" value="ECO:0007669"/>
    <property type="project" value="TreeGrafter"/>
</dbReference>
<keyword evidence="1 4" id="KW-0378">Hydrolase</keyword>
<dbReference type="AlphaFoldDB" id="A0A1H6F8W7"/>
<dbReference type="SUPFAM" id="SSF53254">
    <property type="entry name" value="Phosphoglycerate mutase-like"/>
    <property type="match status" value="1"/>
</dbReference>
<evidence type="ECO:0000256" key="2">
    <source>
        <dbReference type="PIRSR" id="PIRSR613078-1"/>
    </source>
</evidence>
<evidence type="ECO:0000256" key="3">
    <source>
        <dbReference type="PIRSR" id="PIRSR613078-2"/>
    </source>
</evidence>
<protein>
    <submittedName>
        <fullName evidence="4">Phosphoserine phosphatase 1</fullName>
        <ecNumber evidence="4">3.1.3.3</ecNumber>
    </submittedName>
</protein>
<feature type="binding site" evidence="3">
    <location>
        <begin position="7"/>
        <end position="14"/>
    </location>
    <ligand>
        <name>substrate</name>
    </ligand>
</feature>
<gene>
    <name evidence="4" type="primary">pspA</name>
    <name evidence="4" type="ORF">MBHS_02413</name>
</gene>
<dbReference type="Gene3D" id="3.40.50.1240">
    <property type="entry name" value="Phosphoglycerate mutase-like"/>
    <property type="match status" value="1"/>
</dbReference>
<sequence>MYLTILRHGETDWNATGRIQGQQDVALNQRGIQQAQAAAAYLKTQQVDALYSSDLRRALESAQPLSQQWQLKIRPLPELREWKLGILEGLLRTEAAQQYPQVYPVYDEQQADGIIPGGETIRQRYQRAINCIEQLSKHHPNEHILIVTHGGILDNWYRYVHQIPLEQARDWVLHNAGISQFQKIGQQWQTLSWSQTEHLQEIGSMAYW</sequence>
<dbReference type="EMBL" id="FMSV02000498">
    <property type="protein sequence ID" value="SEH06550.1"/>
    <property type="molecule type" value="Genomic_DNA"/>
</dbReference>
<dbReference type="OrthoDB" id="9783269at2"/>
<dbReference type="SMART" id="SM00855">
    <property type="entry name" value="PGAM"/>
    <property type="match status" value="1"/>
</dbReference>
<feature type="active site" description="Tele-phosphohistidine intermediate" evidence="2">
    <location>
        <position position="8"/>
    </location>
</feature>
<dbReference type="Proteomes" id="UP000236724">
    <property type="component" value="Unassembled WGS sequence"/>
</dbReference>
<organism evidence="4 5">
    <name type="scientific">Candidatus Venteria ishoeyi</name>
    <dbReference type="NCBI Taxonomy" id="1899563"/>
    <lineage>
        <taxon>Bacteria</taxon>
        <taxon>Pseudomonadati</taxon>
        <taxon>Pseudomonadota</taxon>
        <taxon>Gammaproteobacteria</taxon>
        <taxon>Thiotrichales</taxon>
        <taxon>Thiotrichaceae</taxon>
        <taxon>Venteria</taxon>
    </lineage>
</organism>
<evidence type="ECO:0000313" key="4">
    <source>
        <dbReference type="EMBL" id="SEH06550.1"/>
    </source>
</evidence>
<dbReference type="PANTHER" id="PTHR46517">
    <property type="entry name" value="FRUCTOSE-2,6-BISPHOSPHATASE TIGAR"/>
    <property type="match status" value="1"/>
</dbReference>
<evidence type="ECO:0000313" key="5">
    <source>
        <dbReference type="Proteomes" id="UP000236724"/>
    </source>
</evidence>
<dbReference type="PROSITE" id="PS00175">
    <property type="entry name" value="PG_MUTASE"/>
    <property type="match status" value="1"/>
</dbReference>
<dbReference type="Pfam" id="PF00300">
    <property type="entry name" value="His_Phos_1"/>
    <property type="match status" value="1"/>
</dbReference>
<dbReference type="InterPro" id="IPR013078">
    <property type="entry name" value="His_Pase_superF_clade-1"/>
</dbReference>
<name>A0A1H6F8W7_9GAMM</name>
<accession>A0A1H6F8W7</accession>
<evidence type="ECO:0000256" key="1">
    <source>
        <dbReference type="ARBA" id="ARBA00022801"/>
    </source>
</evidence>
<dbReference type="InterPro" id="IPR051695">
    <property type="entry name" value="Phosphoglycerate_Mutase"/>
</dbReference>
<dbReference type="GO" id="GO:0004331">
    <property type="term" value="F:fructose-2,6-bisphosphate 2-phosphatase activity"/>
    <property type="evidence" value="ECO:0007669"/>
    <property type="project" value="TreeGrafter"/>
</dbReference>
<feature type="active site" description="Proton donor/acceptor" evidence="2">
    <location>
        <position position="81"/>
    </location>
</feature>
<dbReference type="InterPro" id="IPR001345">
    <property type="entry name" value="PG/BPGM_mutase_AS"/>
</dbReference>
<dbReference type="EC" id="3.1.3.3" evidence="4"/>
<dbReference type="GO" id="GO:0043456">
    <property type="term" value="P:regulation of pentose-phosphate shunt"/>
    <property type="evidence" value="ECO:0007669"/>
    <property type="project" value="TreeGrafter"/>
</dbReference>